<protein>
    <submittedName>
        <fullName evidence="1">Uncharacterized protein</fullName>
    </submittedName>
</protein>
<dbReference type="EMBL" id="JADCNM010000009">
    <property type="protein sequence ID" value="KAG0468807.1"/>
    <property type="molecule type" value="Genomic_DNA"/>
</dbReference>
<evidence type="ECO:0000313" key="1">
    <source>
        <dbReference type="EMBL" id="KAG0468807.1"/>
    </source>
</evidence>
<name>A0A835QJD2_VANPL</name>
<evidence type="ECO:0000313" key="2">
    <source>
        <dbReference type="Proteomes" id="UP000639772"/>
    </source>
</evidence>
<reference evidence="1 2" key="1">
    <citation type="journal article" date="2020" name="Nat. Food">
        <title>A phased Vanilla planifolia genome enables genetic improvement of flavour and production.</title>
        <authorList>
            <person name="Hasing T."/>
            <person name="Tang H."/>
            <person name="Brym M."/>
            <person name="Khazi F."/>
            <person name="Huang T."/>
            <person name="Chambers A.H."/>
        </authorList>
    </citation>
    <scope>NUCLEOTIDE SEQUENCE [LARGE SCALE GENOMIC DNA]</scope>
    <source>
        <tissue evidence="1">Leaf</tissue>
    </source>
</reference>
<sequence>MLQDDIQRSQPHLPFKFAVRGQVVLKGYLTLWHPSHFRKSSNAIYDIWSSRGNIICAHEFLYILIIYVLMNMRCNTNNYIFVLYTRVYQGLKGFRRAHVFWTYPNFSRKIPHKLLFLS</sequence>
<accession>A0A835QJD2</accession>
<dbReference type="AlphaFoldDB" id="A0A835QJD2"/>
<proteinExistence type="predicted"/>
<dbReference type="Proteomes" id="UP000639772">
    <property type="component" value="Chromosome 9"/>
</dbReference>
<organism evidence="1 2">
    <name type="scientific">Vanilla planifolia</name>
    <name type="common">Vanilla</name>
    <dbReference type="NCBI Taxonomy" id="51239"/>
    <lineage>
        <taxon>Eukaryota</taxon>
        <taxon>Viridiplantae</taxon>
        <taxon>Streptophyta</taxon>
        <taxon>Embryophyta</taxon>
        <taxon>Tracheophyta</taxon>
        <taxon>Spermatophyta</taxon>
        <taxon>Magnoliopsida</taxon>
        <taxon>Liliopsida</taxon>
        <taxon>Asparagales</taxon>
        <taxon>Orchidaceae</taxon>
        <taxon>Vanilloideae</taxon>
        <taxon>Vanilleae</taxon>
        <taxon>Vanilla</taxon>
    </lineage>
</organism>
<comment type="caution">
    <text evidence="1">The sequence shown here is derived from an EMBL/GenBank/DDBJ whole genome shotgun (WGS) entry which is preliminary data.</text>
</comment>
<gene>
    <name evidence="1" type="ORF">HPP92_018135</name>
</gene>